<evidence type="ECO:0000256" key="1">
    <source>
        <dbReference type="SAM" id="MobiDB-lite"/>
    </source>
</evidence>
<feature type="region of interest" description="Disordered" evidence="1">
    <location>
        <begin position="114"/>
        <end position="230"/>
    </location>
</feature>
<proteinExistence type="predicted"/>
<dbReference type="Gramene" id="Tc01v2_t020260.1">
    <property type="protein sequence ID" value="Tc01v2_p020260.1"/>
    <property type="gene ID" value="Tc01v2_g020260"/>
</dbReference>
<gene>
    <name evidence="3" type="primary">LOC108661398</name>
</gene>
<evidence type="ECO:0000313" key="3">
    <source>
        <dbReference type="RefSeq" id="XP_017973383.1"/>
    </source>
</evidence>
<protein>
    <submittedName>
        <fullName evidence="3">Uncharacterized protein LOC108661398</fullName>
    </submittedName>
</protein>
<reference evidence="2" key="1">
    <citation type="journal article" date="1997" name="Nucleic Acids Res.">
        <title>tRNAscan-SE: a program for improved detection of transfer RNA genes in genomic sequence.</title>
        <authorList>
            <person name="Lowe T.M."/>
            <person name="Eddy S.R."/>
        </authorList>
    </citation>
    <scope>NUCLEOTIDE SEQUENCE [LARGE SCALE GENOMIC DNA]</scope>
    <source>
        <strain evidence="2">r\B97-61/B2</strain>
    </source>
</reference>
<feature type="compositionally biased region" description="Polar residues" evidence="1">
    <location>
        <begin position="137"/>
        <end position="146"/>
    </location>
</feature>
<feature type="compositionally biased region" description="Basic residues" evidence="1">
    <location>
        <begin position="160"/>
        <end position="185"/>
    </location>
</feature>
<feature type="region of interest" description="Disordered" evidence="1">
    <location>
        <begin position="71"/>
        <end position="101"/>
    </location>
</feature>
<feature type="compositionally biased region" description="Polar residues" evidence="1">
    <location>
        <begin position="194"/>
        <end position="216"/>
    </location>
</feature>
<reference evidence="3" key="2">
    <citation type="submission" date="2025-08" db="UniProtKB">
        <authorList>
            <consortium name="RefSeq"/>
        </authorList>
    </citation>
    <scope>IDENTIFICATION</scope>
</reference>
<dbReference type="KEGG" id="tcc:108661398"/>
<accession>A0AB32W0B0</accession>
<name>A0AB32W0B0_THECC</name>
<dbReference type="RefSeq" id="XP_017973383.1">
    <property type="nucleotide sequence ID" value="XM_018117894.1"/>
</dbReference>
<evidence type="ECO:0000313" key="2">
    <source>
        <dbReference type="Proteomes" id="UP000694886"/>
    </source>
</evidence>
<sequence>MILNLLMRIDGKLTGQFSKIQKIKDKLKELESVIKEKGKSTTNPTTEDTSAIVTLTPVEQAAESPAFQLEGTEILGSFDDISPPHDEPQPEQPSPPNFEEVSIMDIFHRMVKEEQAEKEVAKAKAQKPTSVKAFPESMQTIRQTDQSGKDKGKATAPTQKKPKPPGKGRKTMATKTKFLKRRKFSKIAEKAKPSTISSTQDPLQILDQYSTEASPKSPSPQPSLEPLNVYFGTNKSTSFASSEID</sequence>
<organism evidence="2 3">
    <name type="scientific">Theobroma cacao</name>
    <name type="common">Cacao</name>
    <name type="synonym">Cocoa</name>
    <dbReference type="NCBI Taxonomy" id="3641"/>
    <lineage>
        <taxon>Eukaryota</taxon>
        <taxon>Viridiplantae</taxon>
        <taxon>Streptophyta</taxon>
        <taxon>Embryophyta</taxon>
        <taxon>Tracheophyta</taxon>
        <taxon>Spermatophyta</taxon>
        <taxon>Magnoliopsida</taxon>
        <taxon>eudicotyledons</taxon>
        <taxon>Gunneridae</taxon>
        <taxon>Pentapetalae</taxon>
        <taxon>rosids</taxon>
        <taxon>malvids</taxon>
        <taxon>Malvales</taxon>
        <taxon>Malvaceae</taxon>
        <taxon>Byttnerioideae</taxon>
        <taxon>Theobroma</taxon>
    </lineage>
</organism>
<dbReference type="Proteomes" id="UP000694886">
    <property type="component" value="Chromosome 1"/>
</dbReference>
<dbReference type="AlphaFoldDB" id="A0AB32W0B0"/>
<dbReference type="GeneID" id="108661398"/>